<name>D0MHT1_RHOM4</name>
<dbReference type="CAZy" id="GT4">
    <property type="family name" value="Glycosyltransferase Family 4"/>
</dbReference>
<keyword evidence="7" id="KW-1185">Reference proteome</keyword>
<dbReference type="HOGENOM" id="CLU_009583_0_4_10"/>
<dbReference type="AlphaFoldDB" id="D0MHT1"/>
<feature type="domain" description="Glycosyltransferase subfamily 4-like N-terminal" evidence="5">
    <location>
        <begin position="19"/>
        <end position="187"/>
    </location>
</feature>
<dbReference type="Proteomes" id="UP000002221">
    <property type="component" value="Chromosome"/>
</dbReference>
<evidence type="ECO:0000256" key="2">
    <source>
        <dbReference type="ARBA" id="ARBA00022676"/>
    </source>
</evidence>
<keyword evidence="2" id="KW-0328">Glycosyltransferase</keyword>
<accession>D0MHT1</accession>
<dbReference type="Gene3D" id="3.40.50.2000">
    <property type="entry name" value="Glycogen Phosphorylase B"/>
    <property type="match status" value="2"/>
</dbReference>
<evidence type="ECO:0000256" key="3">
    <source>
        <dbReference type="ARBA" id="ARBA00022679"/>
    </source>
</evidence>
<comment type="similarity">
    <text evidence="1">Belongs to the glycosyltransferase group 1 family. Glycosyltransferase 4 subfamily.</text>
</comment>
<proteinExistence type="inferred from homology"/>
<dbReference type="GO" id="GO:0016757">
    <property type="term" value="F:glycosyltransferase activity"/>
    <property type="evidence" value="ECO:0007669"/>
    <property type="project" value="UniProtKB-KW"/>
</dbReference>
<dbReference type="CDD" id="cd03801">
    <property type="entry name" value="GT4_PimA-like"/>
    <property type="match status" value="1"/>
</dbReference>
<dbReference type="PANTHER" id="PTHR12526">
    <property type="entry name" value="GLYCOSYLTRANSFERASE"/>
    <property type="match status" value="1"/>
</dbReference>
<dbReference type="EMBL" id="CP001807">
    <property type="protein sequence ID" value="ACY48039.1"/>
    <property type="molecule type" value="Genomic_DNA"/>
</dbReference>
<dbReference type="Pfam" id="PF00534">
    <property type="entry name" value="Glycos_transf_1"/>
    <property type="match status" value="1"/>
</dbReference>
<evidence type="ECO:0000256" key="1">
    <source>
        <dbReference type="ARBA" id="ARBA00009481"/>
    </source>
</evidence>
<sequence length="389" mass="42288">MTVRLNLRTLFLDHSAALGGAELYLLDLAPAFAPPGEVLLLEEGPFYEKLRAAGIPADVITAPEAVRRVAREAGPFRALRAVPGLLRLAWRVARKARAFDLIYANSQKALVVGSLAAQMARRPLVWNLHDVLTTEHFSAMNIRLAVTLANRFARLLIANSEASKAAFLEAGGRVPVVVVHNGIDVERFAAVDPEQVAALRRELGLRDGPVVGLFSRLAPWKGQHVLLEALAELPEVQAILVGEALFQDEQLYAEQLRKRAAQPDLEGRVHFLGFRDDVPMLMQLVDVVVHTSVAPEPFGRVIVEGMLARRPVIATRGGGAVEIVRDGETGLLVPPGDAQALAAAIRHLLEHPDQARQLAEAGSQDARHRFSIEAMRKGVHQALAALQEA</sequence>
<dbReference type="InterPro" id="IPR028098">
    <property type="entry name" value="Glyco_trans_4-like_N"/>
</dbReference>
<dbReference type="PANTHER" id="PTHR12526:SF640">
    <property type="entry name" value="COLANIC ACID BIOSYNTHESIS GLYCOSYLTRANSFERASE WCAL-RELATED"/>
    <property type="match status" value="1"/>
</dbReference>
<dbReference type="STRING" id="518766.Rmar_1149"/>
<dbReference type="RefSeq" id="WP_012843651.1">
    <property type="nucleotide sequence ID" value="NC_013501.1"/>
</dbReference>
<evidence type="ECO:0000313" key="6">
    <source>
        <dbReference type="EMBL" id="ACY48039.1"/>
    </source>
</evidence>
<evidence type="ECO:0000259" key="5">
    <source>
        <dbReference type="Pfam" id="PF13439"/>
    </source>
</evidence>
<dbReference type="InterPro" id="IPR001296">
    <property type="entry name" value="Glyco_trans_1"/>
</dbReference>
<protein>
    <submittedName>
        <fullName evidence="6">Glycosyl transferase group 1</fullName>
    </submittedName>
</protein>
<evidence type="ECO:0000259" key="4">
    <source>
        <dbReference type="Pfam" id="PF00534"/>
    </source>
</evidence>
<dbReference type="OrthoDB" id="9806653at2"/>
<dbReference type="KEGG" id="rmr:Rmar_1149"/>
<dbReference type="SUPFAM" id="SSF53756">
    <property type="entry name" value="UDP-Glycosyltransferase/glycogen phosphorylase"/>
    <property type="match status" value="1"/>
</dbReference>
<reference evidence="6 7" key="1">
    <citation type="journal article" date="2009" name="Stand. Genomic Sci.">
        <title>Complete genome sequence of Rhodothermus marinus type strain (R-10).</title>
        <authorList>
            <person name="Nolan M."/>
            <person name="Tindall B.J."/>
            <person name="Pomrenke H."/>
            <person name="Lapidus A."/>
            <person name="Copeland A."/>
            <person name="Glavina Del Rio T."/>
            <person name="Lucas S."/>
            <person name="Chen F."/>
            <person name="Tice H."/>
            <person name="Cheng J.F."/>
            <person name="Saunders E."/>
            <person name="Han C."/>
            <person name="Bruce D."/>
            <person name="Goodwin L."/>
            <person name="Chain P."/>
            <person name="Pitluck S."/>
            <person name="Ovchinikova G."/>
            <person name="Pati A."/>
            <person name="Ivanova N."/>
            <person name="Mavromatis K."/>
            <person name="Chen A."/>
            <person name="Palaniappan K."/>
            <person name="Land M."/>
            <person name="Hauser L."/>
            <person name="Chang Y.J."/>
            <person name="Jeffries C.D."/>
            <person name="Brettin T."/>
            <person name="Goker M."/>
            <person name="Bristow J."/>
            <person name="Eisen J.A."/>
            <person name="Markowitz V."/>
            <person name="Hugenholtz P."/>
            <person name="Kyrpides N.C."/>
            <person name="Klenk H.P."/>
            <person name="Detter J.C."/>
        </authorList>
    </citation>
    <scope>NUCLEOTIDE SEQUENCE [LARGE SCALE GENOMIC DNA]</scope>
    <source>
        <strain evidence="7">ATCC 43812 / DSM 4252 / R-10</strain>
    </source>
</reference>
<keyword evidence="3 6" id="KW-0808">Transferase</keyword>
<dbReference type="eggNOG" id="COG0438">
    <property type="taxonomic scope" value="Bacteria"/>
</dbReference>
<gene>
    <name evidence="6" type="ordered locus">Rmar_1149</name>
</gene>
<dbReference type="Pfam" id="PF13439">
    <property type="entry name" value="Glyco_transf_4"/>
    <property type="match status" value="1"/>
</dbReference>
<evidence type="ECO:0000313" key="7">
    <source>
        <dbReference type="Proteomes" id="UP000002221"/>
    </source>
</evidence>
<organism evidence="6 7">
    <name type="scientific">Rhodothermus marinus (strain ATCC 43812 / DSM 4252 / R-10)</name>
    <name type="common">Rhodothermus obamensis</name>
    <dbReference type="NCBI Taxonomy" id="518766"/>
    <lineage>
        <taxon>Bacteria</taxon>
        <taxon>Pseudomonadati</taxon>
        <taxon>Rhodothermota</taxon>
        <taxon>Rhodothermia</taxon>
        <taxon>Rhodothermales</taxon>
        <taxon>Rhodothermaceae</taxon>
        <taxon>Rhodothermus</taxon>
    </lineage>
</organism>
<feature type="domain" description="Glycosyl transferase family 1" evidence="4">
    <location>
        <begin position="200"/>
        <end position="363"/>
    </location>
</feature>